<sequence length="283" mass="30958">MGSGSSPTHAMSLINVLDNKLRDSNFGVSESSLVPREAGPGGYGAELKFLMMELRHRKTSDDSQLRRAGGPGQNDANDTKLHPPPDAAQAEIDDFDAAFDDTDSSEAQAQKRDAESMPLLPVHFSGGEEVSKPYKCDRIFPFKSALRNKAERGGFGKVYKAEIYRNHLQLKRGTLPSGSREVLAVATKEVDIAGLCGGLPRSNNVIWSEPAIYVSSEVETVDEEETVDSDLNSNDIHLVNPHKWLQCLEELESDRKALMLDMVVQFGPAGDAPVEADSDDEWV</sequence>
<evidence type="ECO:0000313" key="2">
    <source>
        <dbReference type="EMBL" id="KAJ2905728.1"/>
    </source>
</evidence>
<evidence type="ECO:0000256" key="1">
    <source>
        <dbReference type="SAM" id="MobiDB-lite"/>
    </source>
</evidence>
<keyword evidence="3" id="KW-1185">Reference proteome</keyword>
<proteinExistence type="predicted"/>
<dbReference type="AlphaFoldDB" id="A0AAD5WV06"/>
<feature type="region of interest" description="Disordered" evidence="1">
    <location>
        <begin position="56"/>
        <end position="88"/>
    </location>
</feature>
<protein>
    <submittedName>
        <fullName evidence="2">Uncharacterized protein</fullName>
    </submittedName>
</protein>
<name>A0AAD5WV06_9PEZI</name>
<reference evidence="2" key="1">
    <citation type="submission" date="2022-07" db="EMBL/GenBank/DDBJ databases">
        <title>Draft genome sequence of Zalerion maritima ATCC 34329, a (micro)plastics degrading marine fungus.</title>
        <authorList>
            <person name="Paco A."/>
            <person name="Goncalves M.F.M."/>
            <person name="Rocha-Santos T.A.P."/>
            <person name="Alves A."/>
        </authorList>
    </citation>
    <scope>NUCLEOTIDE SEQUENCE</scope>
    <source>
        <strain evidence="2">ATCC 34329</strain>
    </source>
</reference>
<dbReference type="Proteomes" id="UP001201980">
    <property type="component" value="Unassembled WGS sequence"/>
</dbReference>
<dbReference type="EMBL" id="JAKWBI020000026">
    <property type="protein sequence ID" value="KAJ2905728.1"/>
    <property type="molecule type" value="Genomic_DNA"/>
</dbReference>
<organism evidence="2 3">
    <name type="scientific">Zalerion maritima</name>
    <dbReference type="NCBI Taxonomy" id="339359"/>
    <lineage>
        <taxon>Eukaryota</taxon>
        <taxon>Fungi</taxon>
        <taxon>Dikarya</taxon>
        <taxon>Ascomycota</taxon>
        <taxon>Pezizomycotina</taxon>
        <taxon>Sordariomycetes</taxon>
        <taxon>Lulworthiomycetidae</taxon>
        <taxon>Lulworthiales</taxon>
        <taxon>Lulworthiaceae</taxon>
        <taxon>Zalerion</taxon>
    </lineage>
</organism>
<accession>A0AAD5WV06</accession>
<comment type="caution">
    <text evidence="2">The sequence shown here is derived from an EMBL/GenBank/DDBJ whole genome shotgun (WGS) entry which is preliminary data.</text>
</comment>
<gene>
    <name evidence="2" type="ORF">MKZ38_004595</name>
</gene>
<evidence type="ECO:0000313" key="3">
    <source>
        <dbReference type="Proteomes" id="UP001201980"/>
    </source>
</evidence>